<dbReference type="PANTHER" id="PTHR11390:SF21">
    <property type="entry name" value="DNA TOPOISOMERASE 3-ALPHA"/>
    <property type="match status" value="1"/>
</dbReference>
<feature type="domain" description="Topo IA-type catalytic" evidence="11">
    <location>
        <begin position="172"/>
        <end position="642"/>
    </location>
</feature>
<dbReference type="InterPro" id="IPR000380">
    <property type="entry name" value="Topo_IA"/>
</dbReference>
<dbReference type="Gene3D" id="2.70.20.10">
    <property type="entry name" value="Topoisomerase I, domain 3"/>
    <property type="match status" value="1"/>
</dbReference>
<organism evidence="12 13">
    <name type="scientific">Streptococcus mitis</name>
    <dbReference type="NCBI Taxonomy" id="28037"/>
    <lineage>
        <taxon>Bacteria</taxon>
        <taxon>Bacillati</taxon>
        <taxon>Bacillota</taxon>
        <taxon>Bacilli</taxon>
        <taxon>Lactobacillales</taxon>
        <taxon>Streptococcaceae</taxon>
        <taxon>Streptococcus</taxon>
        <taxon>Streptococcus mitis group</taxon>
    </lineage>
</organism>
<dbReference type="PROSITE" id="PS00396">
    <property type="entry name" value="TOPO_IA_1"/>
    <property type="match status" value="1"/>
</dbReference>
<evidence type="ECO:0000256" key="6">
    <source>
        <dbReference type="ARBA" id="ARBA00023235"/>
    </source>
</evidence>
<proteinExistence type="inferred from homology"/>
<dbReference type="EC" id="5.6.2.1" evidence="3"/>
<evidence type="ECO:0000313" key="13">
    <source>
        <dbReference type="Proteomes" id="UP000278653"/>
    </source>
</evidence>
<sequence>MIITALAEKESQGVEYYLALSETTSTREKITKIAKQQGYLEIKACKYLNNNTLIITWAKGHLVRLKEPEEYNEKWKDWSLENLPIVPDNFEYVVDEKRKRQYDIVEKKLKIAQQIIWAGDIDREGSYISYLICKQAKVWNDERKTFKSLWIDDLTAKPIRKGFQNLKDIDYRYLQAQEAQARAIADWLLGMNSSRYLSKSLENKLGLRVPEKEGKIASGRIISPTTYFIYQREQERENFVERAYYELEGTFTHPNGTYTGKYIPADITYTKGERKGKKWKGDCDTREQWEKLIANPSFIGQFDKGEIVELEKELKESRSPRLYSLSDMQKAMDKKLGISPSETLAILQELYETDRYVTYPRTSSNHISVERFEYLHESLYTMTQLVDIPLSECVQSGKVDGFYVNNKKAAVHAGLTPTTEFPTMEEIESWSNEKRTIYMEVLKRSLAIFLHKYQYEQTKIITQVGNGKFQTIGRVTAHKGWKILWEDKEALFDIDSVEEKPLIKVALNDLVTPLLTPIEKHTSKPQLYTEGTLIDAMETAGRHFEDEELRAIMKETQGLGTEATRAPTLEKIKNYHWYVVKKGRIHLTELGRLLCQSYSSVKILSDAQTTALWEQSLKKISNGENTKERFLANIIRYLNRESEKNLFNDLDNSMNKVDYLPYKDYMEKLKQSATGEVGECPKCHAPVRYITSKNKKVFLKCQNGLLTQEQLANGEVASCDFFLNMEVASKKLTEKMARDLLKKRRTSVVKGFKKSNNQGTFDARVILNDDLKLAFEKG</sequence>
<dbReference type="GO" id="GO:0003917">
    <property type="term" value="F:DNA topoisomerase type I (single strand cut, ATP-independent) activity"/>
    <property type="evidence" value="ECO:0007669"/>
    <property type="project" value="UniProtKB-EC"/>
</dbReference>
<dbReference type="InterPro" id="IPR013825">
    <property type="entry name" value="Topo_IA_cen_sub2"/>
</dbReference>
<dbReference type="InterPro" id="IPR023405">
    <property type="entry name" value="Topo_IA_core_domain"/>
</dbReference>
<dbReference type="Pfam" id="PF01131">
    <property type="entry name" value="Topoisom_bac"/>
    <property type="match status" value="1"/>
</dbReference>
<dbReference type="Gene3D" id="1.10.290.10">
    <property type="entry name" value="Topoisomerase I, domain 4"/>
    <property type="match status" value="1"/>
</dbReference>
<dbReference type="InterPro" id="IPR013497">
    <property type="entry name" value="Topo_IA_cen"/>
</dbReference>
<gene>
    <name evidence="12" type="primary">topB_2</name>
    <name evidence="12" type="ORF">D8865_08805</name>
</gene>
<accession>A0A3R9HR94</accession>
<dbReference type="CDD" id="cd03362">
    <property type="entry name" value="TOPRIM_TopoIA_TopoIII"/>
    <property type="match status" value="1"/>
</dbReference>
<name>A0A3R9HR94_STRMT</name>
<evidence type="ECO:0000256" key="5">
    <source>
        <dbReference type="ARBA" id="ARBA00023125"/>
    </source>
</evidence>
<dbReference type="Gene3D" id="1.10.460.10">
    <property type="entry name" value="Topoisomerase I, domain 2"/>
    <property type="match status" value="1"/>
</dbReference>
<comment type="caution">
    <text evidence="12">The sequence shown here is derived from an EMBL/GenBank/DDBJ whole genome shotgun (WGS) entry which is preliminary data.</text>
</comment>
<dbReference type="InterPro" id="IPR023406">
    <property type="entry name" value="Topo_IA_AS"/>
</dbReference>
<dbReference type="Proteomes" id="UP000278653">
    <property type="component" value="Unassembled WGS sequence"/>
</dbReference>
<evidence type="ECO:0000313" key="12">
    <source>
        <dbReference type="EMBL" id="RSI59560.1"/>
    </source>
</evidence>
<dbReference type="Pfam" id="PF13342">
    <property type="entry name" value="Toprim_Crpt"/>
    <property type="match status" value="1"/>
</dbReference>
<dbReference type="SMART" id="SM00493">
    <property type="entry name" value="TOPRIM"/>
    <property type="match status" value="1"/>
</dbReference>
<comment type="similarity">
    <text evidence="2">Belongs to the type IA topoisomerase family.</text>
</comment>
<comment type="catalytic activity">
    <reaction evidence="1">
        <text>ATP-independent breakage of single-stranded DNA, followed by passage and rejoining.</text>
        <dbReference type="EC" id="5.6.2.1"/>
    </reaction>
</comment>
<evidence type="ECO:0000256" key="9">
    <source>
        <dbReference type="ARBA" id="ARBA00032235"/>
    </source>
</evidence>
<dbReference type="PROSITE" id="PS52039">
    <property type="entry name" value="TOPO_IA_2"/>
    <property type="match status" value="1"/>
</dbReference>
<dbReference type="AlphaFoldDB" id="A0A3R9HR94"/>
<dbReference type="GO" id="GO:0003677">
    <property type="term" value="F:DNA binding"/>
    <property type="evidence" value="ECO:0007669"/>
    <property type="project" value="UniProtKB-KW"/>
</dbReference>
<dbReference type="GO" id="GO:0006281">
    <property type="term" value="P:DNA repair"/>
    <property type="evidence" value="ECO:0007669"/>
    <property type="project" value="TreeGrafter"/>
</dbReference>
<dbReference type="InterPro" id="IPR013824">
    <property type="entry name" value="Topo_IA_cen_sub1"/>
</dbReference>
<dbReference type="InterPro" id="IPR006171">
    <property type="entry name" value="TOPRIM_dom"/>
</dbReference>
<evidence type="ECO:0000259" key="11">
    <source>
        <dbReference type="PROSITE" id="PS52039"/>
    </source>
</evidence>
<dbReference type="PANTHER" id="PTHR11390">
    <property type="entry name" value="PROKARYOTIC DNA TOPOISOMERASE"/>
    <property type="match status" value="1"/>
</dbReference>
<dbReference type="InterPro" id="IPR025589">
    <property type="entry name" value="Toprim_C_rpt"/>
</dbReference>
<dbReference type="InterPro" id="IPR003602">
    <property type="entry name" value="Topo_IA_DNA-bd_dom"/>
</dbReference>
<dbReference type="SMART" id="SM00437">
    <property type="entry name" value="TOP1Ac"/>
    <property type="match status" value="1"/>
</dbReference>
<dbReference type="InterPro" id="IPR013826">
    <property type="entry name" value="Topo_IA_cen_sub3"/>
</dbReference>
<dbReference type="GO" id="GO:0006310">
    <property type="term" value="P:DNA recombination"/>
    <property type="evidence" value="ECO:0007669"/>
    <property type="project" value="TreeGrafter"/>
</dbReference>
<dbReference type="GO" id="GO:0006265">
    <property type="term" value="P:DNA topological change"/>
    <property type="evidence" value="ECO:0007669"/>
    <property type="project" value="InterPro"/>
</dbReference>
<dbReference type="RefSeq" id="WP_125448011.1">
    <property type="nucleotide sequence ID" value="NZ_RJNH01000013.1"/>
</dbReference>
<evidence type="ECO:0000256" key="8">
    <source>
        <dbReference type="ARBA" id="ARBA00031985"/>
    </source>
</evidence>
<dbReference type="InterPro" id="IPR034144">
    <property type="entry name" value="TOPRIM_TopoIII"/>
</dbReference>
<evidence type="ECO:0000256" key="1">
    <source>
        <dbReference type="ARBA" id="ARBA00000213"/>
    </source>
</evidence>
<evidence type="ECO:0000256" key="7">
    <source>
        <dbReference type="ARBA" id="ARBA00030003"/>
    </source>
</evidence>
<reference evidence="12 13" key="1">
    <citation type="submission" date="2018-11" db="EMBL/GenBank/DDBJ databases">
        <title>Species Designations Belie Phenotypic and Genotypic Heterogeneity in Oral Streptococci.</title>
        <authorList>
            <person name="Velsko I."/>
        </authorList>
    </citation>
    <scope>NUCLEOTIDE SEQUENCE [LARGE SCALE GENOMIC DNA]</scope>
    <source>
        <strain evidence="12 13">BCC15</strain>
    </source>
</reference>
<protein>
    <recommendedName>
        <fullName evidence="3">DNA topoisomerase</fullName>
        <ecNumber evidence="3">5.6.2.1</ecNumber>
    </recommendedName>
    <alternativeName>
        <fullName evidence="10">Omega-protein</fullName>
    </alternativeName>
    <alternativeName>
        <fullName evidence="9">Relaxing enzyme</fullName>
    </alternativeName>
    <alternativeName>
        <fullName evidence="7">Swivelase</fullName>
    </alternativeName>
    <alternativeName>
        <fullName evidence="8">Untwisting enzyme</fullName>
    </alternativeName>
</protein>
<dbReference type="Pfam" id="PF01751">
    <property type="entry name" value="Toprim"/>
    <property type="match status" value="1"/>
</dbReference>
<keyword evidence="6 12" id="KW-0413">Isomerase</keyword>
<evidence type="ECO:0000256" key="10">
    <source>
        <dbReference type="ARBA" id="ARBA00032877"/>
    </source>
</evidence>
<dbReference type="Gene3D" id="3.40.50.140">
    <property type="match status" value="1"/>
</dbReference>
<evidence type="ECO:0000256" key="4">
    <source>
        <dbReference type="ARBA" id="ARBA00023029"/>
    </source>
</evidence>
<dbReference type="InterPro" id="IPR003601">
    <property type="entry name" value="Topo_IA_2"/>
</dbReference>
<dbReference type="PRINTS" id="PR00417">
    <property type="entry name" value="PRTPISMRASEI"/>
</dbReference>
<keyword evidence="4" id="KW-0799">Topoisomerase</keyword>
<dbReference type="SUPFAM" id="SSF56712">
    <property type="entry name" value="Prokaryotic type I DNA topoisomerase"/>
    <property type="match status" value="1"/>
</dbReference>
<dbReference type="EMBL" id="RJNH01000013">
    <property type="protein sequence ID" value="RSI59560.1"/>
    <property type="molecule type" value="Genomic_DNA"/>
</dbReference>
<dbReference type="SMART" id="SM00436">
    <property type="entry name" value="TOP1Bc"/>
    <property type="match status" value="1"/>
</dbReference>
<evidence type="ECO:0000256" key="3">
    <source>
        <dbReference type="ARBA" id="ARBA00012891"/>
    </source>
</evidence>
<evidence type="ECO:0000256" key="2">
    <source>
        <dbReference type="ARBA" id="ARBA00009446"/>
    </source>
</evidence>
<dbReference type="GO" id="GO:0043597">
    <property type="term" value="C:cytoplasmic replication fork"/>
    <property type="evidence" value="ECO:0007669"/>
    <property type="project" value="TreeGrafter"/>
</dbReference>
<keyword evidence="5" id="KW-0238">DNA-binding</keyword>